<dbReference type="GO" id="GO:0046872">
    <property type="term" value="F:metal ion binding"/>
    <property type="evidence" value="ECO:0007669"/>
    <property type="project" value="UniProtKB-KW"/>
</dbReference>
<accession>A0A3T1D7V4</accession>
<evidence type="ECO:0000313" key="5">
    <source>
        <dbReference type="Proteomes" id="UP000289856"/>
    </source>
</evidence>
<organism evidence="4 5">
    <name type="scientific">Cohnella abietis</name>
    <dbReference type="NCBI Taxonomy" id="2507935"/>
    <lineage>
        <taxon>Bacteria</taxon>
        <taxon>Bacillati</taxon>
        <taxon>Bacillota</taxon>
        <taxon>Bacilli</taxon>
        <taxon>Bacillales</taxon>
        <taxon>Paenibacillaceae</taxon>
        <taxon>Cohnella</taxon>
    </lineage>
</organism>
<dbReference type="RefSeq" id="WP_130610981.1">
    <property type="nucleotide sequence ID" value="NZ_AP019400.1"/>
</dbReference>
<dbReference type="GO" id="GO:0016832">
    <property type="term" value="F:aldehyde-lyase activity"/>
    <property type="evidence" value="ECO:0007669"/>
    <property type="project" value="TreeGrafter"/>
</dbReference>
<sequence length="428" mass="47554">MKVELLHPADQILLMMERIYGYGMTTTSGGNLSVMDASGDIWITPAGIDKGTLTRGDIVCVKADGTVVGHHKPSSEYPFHRLIYDCRPDLKAVVHAHPPALVSFSIVRRIPDTRLLPNERHICGDIAVADYALPGSQELGENIATVFKRGINAVMMENHGVVVGGLDLFKAFQCFETLDFCARLEIKANRIGIPSLITDEQFVAAQVADTVHLDEYVATEVDTQERGIRRDMCTFIKRAYDQRLFTSTQGTFSQRLSDDTFIITPYGLDRKYMEPEDLVTIKNGAVEAGKAPSRSFLLHQSIYKLHPHINSVIIAHPPNIMAFAVTDNELDSRTIPESYILMRQTPKLPFNSVYNNIEGTAAKFTKDTPIAIVENNCVIVTGQSLLNTFDRLEVAEYSAKAIISTESLGAIIHIDDQKIRDIETAFKL</sequence>
<keyword evidence="5" id="KW-1185">Reference proteome</keyword>
<dbReference type="GO" id="GO:0005829">
    <property type="term" value="C:cytosol"/>
    <property type="evidence" value="ECO:0007669"/>
    <property type="project" value="TreeGrafter"/>
</dbReference>
<evidence type="ECO:0000256" key="1">
    <source>
        <dbReference type="ARBA" id="ARBA00022723"/>
    </source>
</evidence>
<gene>
    <name evidence="4" type="primary">fucA</name>
    <name evidence="4" type="ORF">KCTCHS21_35340</name>
</gene>
<dbReference type="OrthoDB" id="9794581at2"/>
<dbReference type="InterPro" id="IPR050197">
    <property type="entry name" value="Aldolase_class_II_sugar_metab"/>
</dbReference>
<dbReference type="AlphaFoldDB" id="A0A3T1D7V4"/>
<keyword evidence="2" id="KW-0456">Lyase</keyword>
<proteinExistence type="predicted"/>
<feature type="domain" description="Class II aldolase/adducin N-terminal" evidence="3">
    <location>
        <begin position="230"/>
        <end position="403"/>
    </location>
</feature>
<dbReference type="Gene3D" id="3.40.225.10">
    <property type="entry name" value="Class II aldolase/adducin N-terminal domain"/>
    <property type="match status" value="2"/>
</dbReference>
<keyword evidence="1" id="KW-0479">Metal-binding</keyword>
<evidence type="ECO:0000313" key="4">
    <source>
        <dbReference type="EMBL" id="BBI34135.1"/>
    </source>
</evidence>
<dbReference type="Pfam" id="PF00596">
    <property type="entry name" value="Aldolase_II"/>
    <property type="match status" value="2"/>
</dbReference>
<dbReference type="PANTHER" id="PTHR22789">
    <property type="entry name" value="FUCULOSE PHOSPHATE ALDOLASE"/>
    <property type="match status" value="1"/>
</dbReference>
<dbReference type="GO" id="GO:0019323">
    <property type="term" value="P:pentose catabolic process"/>
    <property type="evidence" value="ECO:0007669"/>
    <property type="project" value="TreeGrafter"/>
</dbReference>
<dbReference type="PANTHER" id="PTHR22789:SF0">
    <property type="entry name" value="3-OXO-TETRONATE 4-PHOSPHATE DECARBOXYLASE-RELATED"/>
    <property type="match status" value="1"/>
</dbReference>
<dbReference type="SMART" id="SM01007">
    <property type="entry name" value="Aldolase_II"/>
    <property type="match status" value="2"/>
</dbReference>
<evidence type="ECO:0000259" key="3">
    <source>
        <dbReference type="SMART" id="SM01007"/>
    </source>
</evidence>
<dbReference type="InterPro" id="IPR001303">
    <property type="entry name" value="Aldolase_II/adducin_N"/>
</dbReference>
<dbReference type="SUPFAM" id="SSF53639">
    <property type="entry name" value="AraD/HMP-PK domain-like"/>
    <property type="match status" value="2"/>
</dbReference>
<name>A0A3T1D7V4_9BACL</name>
<dbReference type="KEGG" id="cohn:KCTCHS21_35340"/>
<reference evidence="4 5" key="1">
    <citation type="submission" date="2019-01" db="EMBL/GenBank/DDBJ databases">
        <title>Complete genome sequence of Cohnella hallensis HS21 isolated from Korean fir (Abies koreana) rhizospheric soil.</title>
        <authorList>
            <person name="Jiang L."/>
            <person name="Kang S.W."/>
            <person name="Kim S."/>
            <person name="Jung J."/>
            <person name="Kim C.Y."/>
            <person name="Kim D.H."/>
            <person name="Kim S.W."/>
            <person name="Lee J."/>
        </authorList>
    </citation>
    <scope>NUCLEOTIDE SEQUENCE [LARGE SCALE GENOMIC DNA]</scope>
    <source>
        <strain evidence="4 5">HS21</strain>
    </source>
</reference>
<dbReference type="InterPro" id="IPR036409">
    <property type="entry name" value="Aldolase_II/adducin_N_sf"/>
</dbReference>
<feature type="domain" description="Class II aldolase/adducin N-terminal" evidence="3">
    <location>
        <begin position="10"/>
        <end position="186"/>
    </location>
</feature>
<dbReference type="EMBL" id="AP019400">
    <property type="protein sequence ID" value="BBI34135.1"/>
    <property type="molecule type" value="Genomic_DNA"/>
</dbReference>
<evidence type="ECO:0000256" key="2">
    <source>
        <dbReference type="ARBA" id="ARBA00023239"/>
    </source>
</evidence>
<dbReference type="Proteomes" id="UP000289856">
    <property type="component" value="Chromosome"/>
</dbReference>
<protein>
    <submittedName>
        <fullName evidence="4">L-fuculose-phosphate aldolase</fullName>
    </submittedName>
</protein>